<accession>A0ABV7MIC0</accession>
<evidence type="ECO:0000256" key="4">
    <source>
        <dbReference type="SAM" id="MobiDB-lite"/>
    </source>
</evidence>
<dbReference type="EMBL" id="JBHRVD010000001">
    <property type="protein sequence ID" value="MFC3320929.1"/>
    <property type="molecule type" value="Genomic_DNA"/>
</dbReference>
<dbReference type="InterPro" id="IPR050708">
    <property type="entry name" value="T6SS_VgrG/RHS"/>
</dbReference>
<dbReference type="PANTHER" id="PTHR32305">
    <property type="match status" value="1"/>
</dbReference>
<dbReference type="InterPro" id="IPR017847">
    <property type="entry name" value="T6SS_RhsGE_Vgr_subset"/>
</dbReference>
<evidence type="ECO:0000313" key="7">
    <source>
        <dbReference type="EMBL" id="MFC3320929.1"/>
    </source>
</evidence>
<keyword evidence="3" id="KW-0964">Secreted</keyword>
<gene>
    <name evidence="7" type="ORF">ACFOJ9_03835</name>
</gene>
<feature type="region of interest" description="Disordered" evidence="4">
    <location>
        <begin position="629"/>
        <end position="648"/>
    </location>
</feature>
<feature type="domain" description="Gp5/Type VI secretion system Vgr protein OB-fold" evidence="5">
    <location>
        <begin position="442"/>
        <end position="510"/>
    </location>
</feature>
<reference evidence="8" key="1">
    <citation type="journal article" date="2019" name="Int. J. Syst. Evol. Microbiol.">
        <title>The Global Catalogue of Microorganisms (GCM) 10K type strain sequencing project: providing services to taxonomists for standard genome sequencing and annotation.</title>
        <authorList>
            <consortium name="The Broad Institute Genomics Platform"/>
            <consortium name="The Broad Institute Genome Sequencing Center for Infectious Disease"/>
            <person name="Wu L."/>
            <person name="Ma J."/>
        </authorList>
    </citation>
    <scope>NUCLEOTIDE SEQUENCE [LARGE SCALE GENOMIC DNA]</scope>
    <source>
        <strain evidence="8">ICMP 19515</strain>
    </source>
</reference>
<dbReference type="Gene3D" id="4.10.220.110">
    <property type="match status" value="1"/>
</dbReference>
<dbReference type="Pfam" id="PF05954">
    <property type="entry name" value="Phage_GPD"/>
    <property type="match status" value="1"/>
</dbReference>
<name>A0ABV7MIC0_9HYPH</name>
<dbReference type="SUPFAM" id="SSF69279">
    <property type="entry name" value="Phage tail proteins"/>
    <property type="match status" value="2"/>
</dbReference>
<dbReference type="NCBIfam" id="TIGR03361">
    <property type="entry name" value="VI_Rhs_Vgr"/>
    <property type="match status" value="2"/>
</dbReference>
<dbReference type="Pfam" id="PF04717">
    <property type="entry name" value="Phage_base_V"/>
    <property type="match status" value="1"/>
</dbReference>
<evidence type="ECO:0000259" key="6">
    <source>
        <dbReference type="Pfam" id="PF22178"/>
    </source>
</evidence>
<dbReference type="Gene3D" id="2.40.50.230">
    <property type="entry name" value="Gp5 N-terminal domain"/>
    <property type="match status" value="1"/>
</dbReference>
<evidence type="ECO:0000256" key="1">
    <source>
        <dbReference type="ARBA" id="ARBA00004613"/>
    </source>
</evidence>
<sequence>MVRSKIDNLLKRNCSAAVTLAAFDPDDVFLRRLTGTERLGQLFHYEVRLVSRHPIQNFATIPGQSLAVGLKLKGSAMRFFHGIVTEFQYLGHDDGANLNYVAQMRPWLSLLDYRSNSRIFQNKTSIEIITTIFREHKGNFKNQTTGRFPQRSYCVQYDETDLAFVSRLMEQDGIYYYFEHAEDQHDLVLVDNAASHIACAPEIVETHHNLRPAPNLHRDDVILRWEEVVSLQPNKVVLKDYNHEKPRAELTAVAQVPSVKIGGIPACKPVEGTFIRSPEAGRFRPVNTSTAFGGGSTAIRETFVYPGRYTEKADGDFYACIRAEELACNAYRARVECTARQIRTGLIFKAANPFYYGDVGARPTPSDRFLAVASDFTLVAELGDIRTEADAAGREREVVYRSTVEIIPATTQYRPPRRTPEPEIRGPHTAVVVGPKGDTIATDQFGRIKVQFFWDREGNKDDTSSCWIRVAQSSAGKGFGHVIIPRIGQEVVVNFIHGNPDWPLVTGVVYNGSNLPPETLPLDKTCSTFRTHTDQGAVNAYNELRFEDKQGCEEVYLKAERDHTVEVGNSYCIDVKGQYLLTSAGNCIEVTPDKIRLVAMGKTGQQAIEISGKGISIAGATIGFWQRLPGSEPPFPSHRRHQARPRQR</sequence>
<dbReference type="InterPro" id="IPR054030">
    <property type="entry name" value="Gp5_Vgr_C"/>
</dbReference>
<keyword evidence="8" id="KW-1185">Reference proteome</keyword>
<proteinExistence type="inferred from homology"/>
<comment type="subcellular location">
    <subcellularLocation>
        <location evidence="1">Secreted</location>
    </subcellularLocation>
</comment>
<feature type="domain" description="Gp5/Type VI secretion system Vgr C-terminal trimerisation" evidence="6">
    <location>
        <begin position="527"/>
        <end position="576"/>
    </location>
</feature>
<dbReference type="InterPro" id="IPR037026">
    <property type="entry name" value="Vgr_OB-fold_dom_sf"/>
</dbReference>
<dbReference type="NCBIfam" id="TIGR01646">
    <property type="entry name" value="vgr_GE"/>
    <property type="match status" value="2"/>
</dbReference>
<evidence type="ECO:0000256" key="2">
    <source>
        <dbReference type="ARBA" id="ARBA00005558"/>
    </source>
</evidence>
<protein>
    <submittedName>
        <fullName evidence="7">Type VI secretion system Vgr family protein</fullName>
    </submittedName>
</protein>
<comment type="similarity">
    <text evidence="2">Belongs to the VgrG protein family.</text>
</comment>
<dbReference type="SUPFAM" id="SSF69255">
    <property type="entry name" value="gp5 N-terminal domain-like"/>
    <property type="match status" value="1"/>
</dbReference>
<dbReference type="Proteomes" id="UP001595648">
    <property type="component" value="Unassembled WGS sequence"/>
</dbReference>
<dbReference type="InterPro" id="IPR006533">
    <property type="entry name" value="T6SS_Vgr_RhsGE"/>
</dbReference>
<dbReference type="Pfam" id="PF22178">
    <property type="entry name" value="Gp5_trimer_C"/>
    <property type="match status" value="1"/>
</dbReference>
<evidence type="ECO:0000313" key="8">
    <source>
        <dbReference type="Proteomes" id="UP001595648"/>
    </source>
</evidence>
<organism evidence="7 8">
    <name type="scientific">Mesorhizobium cantuariense</name>
    <dbReference type="NCBI Taxonomy" id="1300275"/>
    <lineage>
        <taxon>Bacteria</taxon>
        <taxon>Pseudomonadati</taxon>
        <taxon>Pseudomonadota</taxon>
        <taxon>Alphaproteobacteria</taxon>
        <taxon>Hyphomicrobiales</taxon>
        <taxon>Phyllobacteriaceae</taxon>
        <taxon>Mesorhizobium</taxon>
    </lineage>
</organism>
<feature type="compositionally biased region" description="Basic residues" evidence="4">
    <location>
        <begin position="637"/>
        <end position="648"/>
    </location>
</feature>
<comment type="caution">
    <text evidence="7">The sequence shown here is derived from an EMBL/GenBank/DDBJ whole genome shotgun (WGS) entry which is preliminary data.</text>
</comment>
<dbReference type="Gene3D" id="3.55.50.10">
    <property type="entry name" value="Baseplate protein-like domains"/>
    <property type="match status" value="1"/>
</dbReference>
<dbReference type="SUPFAM" id="SSF69349">
    <property type="entry name" value="Phage fibre proteins"/>
    <property type="match status" value="1"/>
</dbReference>
<evidence type="ECO:0000259" key="5">
    <source>
        <dbReference type="Pfam" id="PF04717"/>
    </source>
</evidence>
<dbReference type="PANTHER" id="PTHR32305:SF15">
    <property type="entry name" value="PROTEIN RHSA-RELATED"/>
    <property type="match status" value="1"/>
</dbReference>
<evidence type="ECO:0000256" key="3">
    <source>
        <dbReference type="ARBA" id="ARBA00022525"/>
    </source>
</evidence>
<dbReference type="RefSeq" id="WP_245331258.1">
    <property type="nucleotide sequence ID" value="NZ_JBHRVD010000001.1"/>
</dbReference>
<dbReference type="InterPro" id="IPR006531">
    <property type="entry name" value="Gp5/Vgr_OB"/>
</dbReference>